<dbReference type="InterPro" id="IPR004188">
    <property type="entry name" value="Phe-tRNA_ligase_II_N"/>
</dbReference>
<comment type="catalytic activity">
    <reaction evidence="12 13">
        <text>tRNA(Phe) + L-phenylalanine + ATP = L-phenylalanyl-tRNA(Phe) + AMP + diphosphate + H(+)</text>
        <dbReference type="Rhea" id="RHEA:19413"/>
        <dbReference type="Rhea" id="RHEA-COMP:9668"/>
        <dbReference type="Rhea" id="RHEA-COMP:9699"/>
        <dbReference type="ChEBI" id="CHEBI:15378"/>
        <dbReference type="ChEBI" id="CHEBI:30616"/>
        <dbReference type="ChEBI" id="CHEBI:33019"/>
        <dbReference type="ChEBI" id="CHEBI:58095"/>
        <dbReference type="ChEBI" id="CHEBI:78442"/>
        <dbReference type="ChEBI" id="CHEBI:78531"/>
        <dbReference type="ChEBI" id="CHEBI:456215"/>
        <dbReference type="EC" id="6.1.1.20"/>
    </reaction>
</comment>
<gene>
    <name evidence="13" type="primary">pheS</name>
    <name evidence="15" type="ORF">EJ913_29590</name>
</gene>
<evidence type="ECO:0000313" key="15">
    <source>
        <dbReference type="EMBL" id="RUQ61429.1"/>
    </source>
</evidence>
<evidence type="ECO:0000259" key="14">
    <source>
        <dbReference type="PROSITE" id="PS50862"/>
    </source>
</evidence>
<dbReference type="GO" id="GO:0000049">
    <property type="term" value="F:tRNA binding"/>
    <property type="evidence" value="ECO:0007669"/>
    <property type="project" value="InterPro"/>
</dbReference>
<evidence type="ECO:0000256" key="12">
    <source>
        <dbReference type="ARBA" id="ARBA00049255"/>
    </source>
</evidence>
<keyword evidence="11 13" id="KW-0030">Aminoacyl-tRNA synthetase</keyword>
<dbReference type="InterPro" id="IPR010978">
    <property type="entry name" value="tRNA-bd_arm"/>
</dbReference>
<dbReference type="FunFam" id="3.30.930.10:FF:000003">
    <property type="entry name" value="Phenylalanine--tRNA ligase alpha subunit"/>
    <property type="match status" value="1"/>
</dbReference>
<evidence type="ECO:0000256" key="9">
    <source>
        <dbReference type="ARBA" id="ARBA00022842"/>
    </source>
</evidence>
<dbReference type="NCBIfam" id="TIGR00468">
    <property type="entry name" value="pheS"/>
    <property type="match status" value="1"/>
</dbReference>
<sequence length="355" mass="39600">MLDALKDELLSLVNAAADLPALDEVRVNALGKKGRITGFMKELGGLSPEERKERGQALNALKDEIAAALDARKADLASAHMKARLEAERLDITLPVRPEAEGRIHPITQTMDEMVAIFAEMGFAVAEGPDIEDDFHNFTALNFPPGHPARDMHDTFYLPDNGDKKMLLRTHTSPVQVRTMLNQKPPIRIIAPGRTYRSDYDMTHTPMFHQIEGLVIDEATNMGHLKGCLVEFCRAFFDVDDLPLRFRPSFFPFTEPSAEVDIGCSRKGGELKLGNYGDWLEILGCGMVHPNVLEACGIDSTKYQGFAFGMGVERVAMLKYGIPDLRTFFEADLRWLKHYGFVPLDIPNIAQGLTR</sequence>
<dbReference type="Proteomes" id="UP000280346">
    <property type="component" value="Unassembled WGS sequence"/>
</dbReference>
<comment type="subunit">
    <text evidence="3 13">Tetramer of two alpha and two beta subunits.</text>
</comment>
<dbReference type="SUPFAM" id="SSF55681">
    <property type="entry name" value="Class II aaRS and biotin synthetases"/>
    <property type="match status" value="1"/>
</dbReference>
<dbReference type="HAMAP" id="MF_00281">
    <property type="entry name" value="Phe_tRNA_synth_alpha1"/>
    <property type="match status" value="1"/>
</dbReference>
<protein>
    <recommendedName>
        <fullName evidence="13">Phenylalanine--tRNA ligase alpha subunit</fullName>
        <ecNumber evidence="13">6.1.1.20</ecNumber>
    </recommendedName>
    <alternativeName>
        <fullName evidence="13">Phenylalanyl-tRNA synthetase alpha subunit</fullName>
        <shortName evidence="13">PheRS</shortName>
    </alternativeName>
</protein>
<dbReference type="GO" id="GO:0005524">
    <property type="term" value="F:ATP binding"/>
    <property type="evidence" value="ECO:0007669"/>
    <property type="project" value="UniProtKB-UniRule"/>
</dbReference>
<comment type="similarity">
    <text evidence="2 13">Belongs to the class-II aminoacyl-tRNA synthetase family. Phe-tRNA synthetase alpha subunit type 1 subfamily.</text>
</comment>
<dbReference type="AlphaFoldDB" id="A0A3S0VDU8"/>
<evidence type="ECO:0000256" key="2">
    <source>
        <dbReference type="ARBA" id="ARBA00010207"/>
    </source>
</evidence>
<dbReference type="InterPro" id="IPR004529">
    <property type="entry name" value="Phe-tRNA-synth_IIc_asu"/>
</dbReference>
<keyword evidence="10 13" id="KW-0648">Protein biosynthesis</keyword>
<proteinExistence type="inferred from homology"/>
<dbReference type="PANTHER" id="PTHR11538">
    <property type="entry name" value="PHENYLALANYL-TRNA SYNTHETASE"/>
    <property type="match status" value="1"/>
</dbReference>
<dbReference type="GO" id="GO:0006432">
    <property type="term" value="P:phenylalanyl-tRNA aminoacylation"/>
    <property type="evidence" value="ECO:0007669"/>
    <property type="project" value="UniProtKB-UniRule"/>
</dbReference>
<evidence type="ECO:0000256" key="4">
    <source>
        <dbReference type="ARBA" id="ARBA00022490"/>
    </source>
</evidence>
<accession>A0A3S0VDU8</accession>
<evidence type="ECO:0000313" key="16">
    <source>
        <dbReference type="Proteomes" id="UP000280346"/>
    </source>
</evidence>
<dbReference type="GO" id="GO:0005737">
    <property type="term" value="C:cytoplasm"/>
    <property type="evidence" value="ECO:0007669"/>
    <property type="project" value="UniProtKB-SubCell"/>
</dbReference>
<dbReference type="CDD" id="cd00496">
    <property type="entry name" value="PheRS_alpha_core"/>
    <property type="match status" value="1"/>
</dbReference>
<keyword evidence="9 13" id="KW-0460">Magnesium</keyword>
<keyword evidence="5 13" id="KW-0436">Ligase</keyword>
<comment type="cofactor">
    <cofactor evidence="13">
        <name>Mg(2+)</name>
        <dbReference type="ChEBI" id="CHEBI:18420"/>
    </cofactor>
    <text evidence="13">Binds 2 magnesium ions per tetramer.</text>
</comment>
<keyword evidence="4 13" id="KW-0963">Cytoplasm</keyword>
<keyword evidence="7 13" id="KW-0547">Nucleotide-binding</keyword>
<dbReference type="GO" id="GO:0004826">
    <property type="term" value="F:phenylalanine-tRNA ligase activity"/>
    <property type="evidence" value="ECO:0007669"/>
    <property type="project" value="UniProtKB-UniRule"/>
</dbReference>
<evidence type="ECO:0000256" key="6">
    <source>
        <dbReference type="ARBA" id="ARBA00022723"/>
    </source>
</evidence>
<evidence type="ECO:0000256" key="13">
    <source>
        <dbReference type="HAMAP-Rule" id="MF_00281"/>
    </source>
</evidence>
<dbReference type="Pfam" id="PF02912">
    <property type="entry name" value="Phe_tRNA-synt_N"/>
    <property type="match status" value="1"/>
</dbReference>
<dbReference type="SUPFAM" id="SSF46589">
    <property type="entry name" value="tRNA-binding arm"/>
    <property type="match status" value="1"/>
</dbReference>
<dbReference type="GO" id="GO:0000287">
    <property type="term" value="F:magnesium ion binding"/>
    <property type="evidence" value="ECO:0007669"/>
    <property type="project" value="UniProtKB-UniRule"/>
</dbReference>
<feature type="domain" description="Aminoacyl-transfer RNA synthetases class-II family profile" evidence="14">
    <location>
        <begin position="117"/>
        <end position="343"/>
    </location>
</feature>
<comment type="subcellular location">
    <subcellularLocation>
        <location evidence="1 13">Cytoplasm</location>
    </subcellularLocation>
</comment>
<dbReference type="EC" id="6.1.1.20" evidence="13"/>
<keyword evidence="16" id="KW-1185">Reference proteome</keyword>
<comment type="caution">
    <text evidence="15">The sequence shown here is derived from an EMBL/GenBank/DDBJ whole genome shotgun (WGS) entry which is preliminary data.</text>
</comment>
<organism evidence="15 16">
    <name type="scientific">Azospirillum doebereinerae</name>
    <dbReference type="NCBI Taxonomy" id="92933"/>
    <lineage>
        <taxon>Bacteria</taxon>
        <taxon>Pseudomonadati</taxon>
        <taxon>Pseudomonadota</taxon>
        <taxon>Alphaproteobacteria</taxon>
        <taxon>Rhodospirillales</taxon>
        <taxon>Azospirillaceae</taxon>
        <taxon>Azospirillum</taxon>
    </lineage>
</organism>
<dbReference type="OrthoDB" id="9800719at2"/>
<evidence type="ECO:0000256" key="11">
    <source>
        <dbReference type="ARBA" id="ARBA00023146"/>
    </source>
</evidence>
<dbReference type="InterPro" id="IPR045864">
    <property type="entry name" value="aa-tRNA-synth_II/BPL/LPL"/>
</dbReference>
<evidence type="ECO:0000256" key="8">
    <source>
        <dbReference type="ARBA" id="ARBA00022840"/>
    </source>
</evidence>
<evidence type="ECO:0000256" key="7">
    <source>
        <dbReference type="ARBA" id="ARBA00022741"/>
    </source>
</evidence>
<dbReference type="InterPro" id="IPR002319">
    <property type="entry name" value="Phenylalanyl-tRNA_Synthase"/>
</dbReference>
<evidence type="ECO:0000256" key="5">
    <source>
        <dbReference type="ARBA" id="ARBA00022598"/>
    </source>
</evidence>
<dbReference type="InterPro" id="IPR022911">
    <property type="entry name" value="Phe_tRNA_ligase_alpha1_bac"/>
</dbReference>
<dbReference type="Pfam" id="PF01409">
    <property type="entry name" value="tRNA-synt_2d"/>
    <property type="match status" value="1"/>
</dbReference>
<keyword evidence="8 13" id="KW-0067">ATP-binding</keyword>
<keyword evidence="6 13" id="KW-0479">Metal-binding</keyword>
<reference evidence="15 16" key="1">
    <citation type="submission" date="2018-12" db="EMBL/GenBank/DDBJ databases">
        <authorList>
            <person name="Yang Y."/>
        </authorList>
    </citation>
    <scope>NUCLEOTIDE SEQUENCE [LARGE SCALE GENOMIC DNA]</scope>
    <source>
        <strain evidence="15 16">GSF71</strain>
    </source>
</reference>
<dbReference type="PROSITE" id="PS50862">
    <property type="entry name" value="AA_TRNA_LIGASE_II"/>
    <property type="match status" value="1"/>
</dbReference>
<name>A0A3S0VDU8_9PROT</name>
<dbReference type="Gene3D" id="3.30.930.10">
    <property type="entry name" value="Bira Bifunctional Protein, Domain 2"/>
    <property type="match status" value="1"/>
</dbReference>
<evidence type="ECO:0000256" key="10">
    <source>
        <dbReference type="ARBA" id="ARBA00022917"/>
    </source>
</evidence>
<evidence type="ECO:0000256" key="3">
    <source>
        <dbReference type="ARBA" id="ARBA00011209"/>
    </source>
</evidence>
<feature type="binding site" evidence="13">
    <location>
        <position position="255"/>
    </location>
    <ligand>
        <name>Mg(2+)</name>
        <dbReference type="ChEBI" id="CHEBI:18420"/>
        <note>shared with beta subunit</note>
    </ligand>
</feature>
<dbReference type="InterPro" id="IPR006195">
    <property type="entry name" value="aa-tRNA-synth_II"/>
</dbReference>
<dbReference type="PANTHER" id="PTHR11538:SF41">
    <property type="entry name" value="PHENYLALANINE--TRNA LIGASE, MITOCHONDRIAL"/>
    <property type="match status" value="1"/>
</dbReference>
<evidence type="ECO:0000256" key="1">
    <source>
        <dbReference type="ARBA" id="ARBA00004496"/>
    </source>
</evidence>
<dbReference type="RefSeq" id="WP_127004752.1">
    <property type="nucleotide sequence ID" value="NZ_JBNPXW010000030.1"/>
</dbReference>
<dbReference type="EMBL" id="RZIJ01000044">
    <property type="protein sequence ID" value="RUQ61429.1"/>
    <property type="molecule type" value="Genomic_DNA"/>
</dbReference>